<comment type="function">
    <text evidence="4">Regulates COPI-mediated retrograde protein traffic at the interface between the Golgi apparatus and the endoplasmic reticulum. Involved in the maintenance of the Golgi apparatus morphology.</text>
</comment>
<evidence type="ECO:0000256" key="4">
    <source>
        <dbReference type="ARBA" id="ARBA00056114"/>
    </source>
</evidence>
<dbReference type="SUPFAM" id="SSF56112">
    <property type="entry name" value="Protein kinase-like (PK-like)"/>
    <property type="match status" value="1"/>
</dbReference>
<proteinExistence type="inferred from homology"/>
<dbReference type="Proteomes" id="UP001152798">
    <property type="component" value="Chromosome 2"/>
</dbReference>
<feature type="domain" description="Protein kinase" evidence="7">
    <location>
        <begin position="12"/>
        <end position="361"/>
    </location>
</feature>
<evidence type="ECO:0000256" key="5">
    <source>
        <dbReference type="PROSITE-ProRule" id="PRU00103"/>
    </source>
</evidence>
<comment type="similarity">
    <text evidence="1">Belongs to the protein kinase superfamily.</text>
</comment>
<protein>
    <recommendedName>
        <fullName evidence="2">N-terminal kinase-like protein</fullName>
    </recommendedName>
    <alternativeName>
        <fullName evidence="3">SCY1-like protein 1</fullName>
    </alternativeName>
</protein>
<dbReference type="Gene3D" id="3.30.200.20">
    <property type="entry name" value="Phosphorylase Kinase, domain 1"/>
    <property type="match status" value="1"/>
</dbReference>
<evidence type="ECO:0000256" key="2">
    <source>
        <dbReference type="ARBA" id="ARBA00040972"/>
    </source>
</evidence>
<evidence type="ECO:0000256" key="3">
    <source>
        <dbReference type="ARBA" id="ARBA00042347"/>
    </source>
</evidence>
<dbReference type="Gene3D" id="1.10.510.10">
    <property type="entry name" value="Transferase(Phosphotransferase) domain 1"/>
    <property type="match status" value="1"/>
</dbReference>
<evidence type="ECO:0000259" key="7">
    <source>
        <dbReference type="PROSITE" id="PS50011"/>
    </source>
</evidence>
<dbReference type="InterPro" id="IPR016024">
    <property type="entry name" value="ARM-type_fold"/>
</dbReference>
<dbReference type="Pfam" id="PF00069">
    <property type="entry name" value="Pkinase"/>
    <property type="match status" value="1"/>
</dbReference>
<dbReference type="GO" id="GO:0005524">
    <property type="term" value="F:ATP binding"/>
    <property type="evidence" value="ECO:0007669"/>
    <property type="project" value="InterPro"/>
</dbReference>
<evidence type="ECO:0000256" key="6">
    <source>
        <dbReference type="SAM" id="MobiDB-lite"/>
    </source>
</evidence>
<dbReference type="OrthoDB" id="447103at2759"/>
<accession>A0A9P0EFB8</accession>
<keyword evidence="9" id="KW-1185">Reference proteome</keyword>
<evidence type="ECO:0000313" key="8">
    <source>
        <dbReference type="EMBL" id="CAH1393904.1"/>
    </source>
</evidence>
<feature type="repeat" description="HEAT" evidence="5">
    <location>
        <begin position="372"/>
        <end position="410"/>
    </location>
</feature>
<dbReference type="InterPro" id="IPR011989">
    <property type="entry name" value="ARM-like"/>
</dbReference>
<evidence type="ECO:0000313" key="9">
    <source>
        <dbReference type="Proteomes" id="UP001152798"/>
    </source>
</evidence>
<feature type="compositionally biased region" description="Basic and acidic residues" evidence="6">
    <location>
        <begin position="651"/>
        <end position="665"/>
    </location>
</feature>
<dbReference type="InterPro" id="IPR000719">
    <property type="entry name" value="Prot_kinase_dom"/>
</dbReference>
<feature type="region of interest" description="Disordered" evidence="6">
    <location>
        <begin position="584"/>
        <end position="680"/>
    </location>
</feature>
<sequence length="680" mass="76547">MWNFFARESFPYESVDKVDFFNGLSVLSLNDGVKKGTGEKVSIFTYNKKSGNQDLLEHVKSAIKRLKTLKHPAILTYLNSYEDENVIHIVTNRCIPLLVYLKTLDSEQNGEMYLKWGLATIGEAVAFLNNADLRHNNIFHGSVFVNDHGFWQLGEVGYISSLKSSYPYKHTEGMRKYNPPEEMLKSSVWSIDNWSLGVLLWETFNGELDSLKSLAKPKKIPSDLIKIFNQLLHQREYDKEIIESFIKSCTCHNALFNTLDALSNYHLKDKDIKGKIAKDLLALLPMIPKDIVLNKILSLLKQAHGFDSESSAYLVPIVAKIPTLATEEKLKSDIEQFLVLLFSSNDRATRLSLLMNIEEFINVISKKSVNDIFPYFSAGFLDSNPKIRGETVKAMVSIAPLLSKKNLNDESMRLLLQIQAKDAEAHIRTNATICLGKIAYSLQPTTRKKVLLNAFLFALHDSCPTVRNSGIQAFAVTHRFFPVEETAKSILPGLICLTIDSDSNVRDNAFRTIKVLISKLEQVSKSPEMKETIEKDVMSETCEDNVTWSGWAFSALTSKFLKPNETKTKADSVENKKVDTLENKKSEVIANKKPGSKISEPSVSEPKQDKEKITNIVPSADPHSDDSEASDYDGWGDSNCEGWDDVSEVFPAKKSEKSNNEENLPRRNAGPMKLGTRLKK</sequence>
<dbReference type="InterPro" id="IPR051177">
    <property type="entry name" value="CIK-Related_Protein"/>
</dbReference>
<dbReference type="PANTHER" id="PTHR12984:SF3">
    <property type="entry name" value="N-TERMINAL KINASE-LIKE PROTEIN"/>
    <property type="match status" value="1"/>
</dbReference>
<dbReference type="PROSITE" id="PS50077">
    <property type="entry name" value="HEAT_REPEAT"/>
    <property type="match status" value="1"/>
</dbReference>
<dbReference type="EMBL" id="OV725078">
    <property type="protein sequence ID" value="CAH1393904.1"/>
    <property type="molecule type" value="Genomic_DNA"/>
</dbReference>
<dbReference type="SUPFAM" id="SSF48371">
    <property type="entry name" value="ARM repeat"/>
    <property type="match status" value="1"/>
</dbReference>
<gene>
    <name evidence="8" type="ORF">NEZAVI_LOCUS4509</name>
</gene>
<reference evidence="8" key="1">
    <citation type="submission" date="2022-01" db="EMBL/GenBank/DDBJ databases">
        <authorList>
            <person name="King R."/>
        </authorList>
    </citation>
    <scope>NUCLEOTIDE SEQUENCE</scope>
</reference>
<dbReference type="Gene3D" id="1.25.10.10">
    <property type="entry name" value="Leucine-rich Repeat Variant"/>
    <property type="match status" value="1"/>
</dbReference>
<dbReference type="PROSITE" id="PS50011">
    <property type="entry name" value="PROTEIN_KINASE_DOM"/>
    <property type="match status" value="1"/>
</dbReference>
<dbReference type="PANTHER" id="PTHR12984">
    <property type="entry name" value="SCY1-RELATED S/T PROTEIN KINASE-LIKE"/>
    <property type="match status" value="1"/>
</dbReference>
<name>A0A9P0EFB8_NEZVI</name>
<evidence type="ECO:0000256" key="1">
    <source>
        <dbReference type="ARBA" id="ARBA00038349"/>
    </source>
</evidence>
<dbReference type="AlphaFoldDB" id="A0A9P0EFB8"/>
<organism evidence="8 9">
    <name type="scientific">Nezara viridula</name>
    <name type="common">Southern green stink bug</name>
    <name type="synonym">Cimex viridulus</name>
    <dbReference type="NCBI Taxonomy" id="85310"/>
    <lineage>
        <taxon>Eukaryota</taxon>
        <taxon>Metazoa</taxon>
        <taxon>Ecdysozoa</taxon>
        <taxon>Arthropoda</taxon>
        <taxon>Hexapoda</taxon>
        <taxon>Insecta</taxon>
        <taxon>Pterygota</taxon>
        <taxon>Neoptera</taxon>
        <taxon>Paraneoptera</taxon>
        <taxon>Hemiptera</taxon>
        <taxon>Heteroptera</taxon>
        <taxon>Panheteroptera</taxon>
        <taxon>Pentatomomorpha</taxon>
        <taxon>Pentatomoidea</taxon>
        <taxon>Pentatomidae</taxon>
        <taxon>Pentatominae</taxon>
        <taxon>Nezara</taxon>
    </lineage>
</organism>
<dbReference type="InterPro" id="IPR021133">
    <property type="entry name" value="HEAT_type_2"/>
</dbReference>
<dbReference type="InterPro" id="IPR011009">
    <property type="entry name" value="Kinase-like_dom_sf"/>
</dbReference>
<dbReference type="GO" id="GO:0004672">
    <property type="term" value="F:protein kinase activity"/>
    <property type="evidence" value="ECO:0007669"/>
    <property type="project" value="InterPro"/>
</dbReference>